<dbReference type="HOGENOM" id="CLU_3003990_0_0_9"/>
<reference evidence="1 2" key="1">
    <citation type="submission" date="2013-08" db="EMBL/GenBank/DDBJ databases">
        <authorList>
            <person name="Weinstock G."/>
            <person name="Sodergren E."/>
            <person name="Wylie T."/>
            <person name="Fulton L."/>
            <person name="Fulton R."/>
            <person name="Fronick C."/>
            <person name="O'Laughlin M."/>
            <person name="Godfrey J."/>
            <person name="Miner T."/>
            <person name="Herter B."/>
            <person name="Appelbaum E."/>
            <person name="Cordes M."/>
            <person name="Lek S."/>
            <person name="Wollam A."/>
            <person name="Pepin K.H."/>
            <person name="Palsikar V.B."/>
            <person name="Mitreva M."/>
            <person name="Wilson R.K."/>
        </authorList>
    </citation>
    <scope>NUCLEOTIDE SEQUENCE [LARGE SCALE GENOMIC DNA]</scope>
    <source>
        <strain evidence="1 2">ATCC 12856</strain>
    </source>
</reference>
<keyword evidence="2" id="KW-1185">Reference proteome</keyword>
<protein>
    <submittedName>
        <fullName evidence="1">Uncharacterized protein</fullName>
    </submittedName>
</protein>
<evidence type="ECO:0000313" key="2">
    <source>
        <dbReference type="Proteomes" id="UP000016511"/>
    </source>
</evidence>
<dbReference type="Proteomes" id="UP000016511">
    <property type="component" value="Unassembled WGS sequence"/>
</dbReference>
<evidence type="ECO:0000313" key="1">
    <source>
        <dbReference type="EMBL" id="ERI04721.1"/>
    </source>
</evidence>
<organism evidence="1 2">
    <name type="scientific">Aneurinibacillus aneurinilyticus ATCC 12856</name>
    <dbReference type="NCBI Taxonomy" id="649747"/>
    <lineage>
        <taxon>Bacteria</taxon>
        <taxon>Bacillati</taxon>
        <taxon>Bacillota</taxon>
        <taxon>Bacilli</taxon>
        <taxon>Bacillales</taxon>
        <taxon>Paenibacillaceae</taxon>
        <taxon>Aneurinibacillus group</taxon>
        <taxon>Aneurinibacillus</taxon>
    </lineage>
</organism>
<dbReference type="STRING" id="649747.HMPREF0083_05966"/>
<accession>U1Y181</accession>
<sequence length="56" mass="6445">MGSKLKTRQLCRFFQLTCFSFAGRIAGTFFTKKYLVTLRLKQYARILPSFTGLMTG</sequence>
<name>U1Y181_ANEAE</name>
<dbReference type="AlphaFoldDB" id="U1Y181"/>
<comment type="caution">
    <text evidence="1">The sequence shown here is derived from an EMBL/GenBank/DDBJ whole genome shotgun (WGS) entry which is preliminary data.</text>
</comment>
<dbReference type="EMBL" id="AWSJ01000376">
    <property type="protein sequence ID" value="ERI04721.1"/>
    <property type="molecule type" value="Genomic_DNA"/>
</dbReference>
<gene>
    <name evidence="1" type="ORF">HMPREF0083_05966</name>
</gene>
<proteinExistence type="predicted"/>